<name>A0A1T4Z1L0_9BACT</name>
<dbReference type="RefSeq" id="WP_078815879.1">
    <property type="nucleotide sequence ID" value="NZ_FUYE01000024.1"/>
</dbReference>
<dbReference type="Proteomes" id="UP000190774">
    <property type="component" value="Unassembled WGS sequence"/>
</dbReference>
<dbReference type="OrthoDB" id="188195at2"/>
<gene>
    <name evidence="2" type="ORF">SAMN02745166_04765</name>
</gene>
<evidence type="ECO:0000313" key="3">
    <source>
        <dbReference type="Proteomes" id="UP000190774"/>
    </source>
</evidence>
<evidence type="ECO:0008006" key="4">
    <source>
        <dbReference type="Google" id="ProtNLM"/>
    </source>
</evidence>
<sequence length="234" mass="25391">MALPLSHLTLPLLAAAVCLSSCATVKRLTPDLPKIPMPSLPKFSTLKKVTRILPGMPDHDKVNDEDPQMPFNARGTLGYGHSLRVHVYEGTRSTKRVYNGVVMVDAKGVVDFGDKIGRTQIGGAQLPKAVEAIAATFRVGLRLNRPLTVHILSVEDVPVVSITGDVIKDEFIPAWDGMTIQQAVTVAGGRKLGSTNRGVYVIREGNRRFYSSLEAATEKTEPEPGDIIHLSPDF</sequence>
<feature type="chain" id="PRO_5012188366" description="Polysaccharide export outer membrane protein" evidence="1">
    <location>
        <begin position="24"/>
        <end position="234"/>
    </location>
</feature>
<organism evidence="2 3">
    <name type="scientific">Prosthecobacter debontii</name>
    <dbReference type="NCBI Taxonomy" id="48467"/>
    <lineage>
        <taxon>Bacteria</taxon>
        <taxon>Pseudomonadati</taxon>
        <taxon>Verrucomicrobiota</taxon>
        <taxon>Verrucomicrobiia</taxon>
        <taxon>Verrucomicrobiales</taxon>
        <taxon>Verrucomicrobiaceae</taxon>
        <taxon>Prosthecobacter</taxon>
    </lineage>
</organism>
<accession>A0A1T4Z1L0</accession>
<dbReference type="STRING" id="48467.SAMN02745166_04765"/>
<keyword evidence="1" id="KW-0732">Signal</keyword>
<evidence type="ECO:0000256" key="1">
    <source>
        <dbReference type="SAM" id="SignalP"/>
    </source>
</evidence>
<feature type="signal peptide" evidence="1">
    <location>
        <begin position="1"/>
        <end position="23"/>
    </location>
</feature>
<protein>
    <recommendedName>
        <fullName evidence="4">Polysaccharide export outer membrane protein</fullName>
    </recommendedName>
</protein>
<evidence type="ECO:0000313" key="2">
    <source>
        <dbReference type="EMBL" id="SKB07708.1"/>
    </source>
</evidence>
<proteinExistence type="predicted"/>
<keyword evidence="3" id="KW-1185">Reference proteome</keyword>
<reference evidence="3" key="1">
    <citation type="submission" date="2017-02" db="EMBL/GenBank/DDBJ databases">
        <authorList>
            <person name="Varghese N."/>
            <person name="Submissions S."/>
        </authorList>
    </citation>
    <scope>NUCLEOTIDE SEQUENCE [LARGE SCALE GENOMIC DNA]</scope>
    <source>
        <strain evidence="3">ATCC 700200</strain>
    </source>
</reference>
<dbReference type="AlphaFoldDB" id="A0A1T4Z1L0"/>
<dbReference type="EMBL" id="FUYE01000024">
    <property type="protein sequence ID" value="SKB07708.1"/>
    <property type="molecule type" value="Genomic_DNA"/>
</dbReference>